<accession>A0ABR3QW36</accession>
<evidence type="ECO:0000256" key="2">
    <source>
        <dbReference type="ARBA" id="ARBA00023015"/>
    </source>
</evidence>
<evidence type="ECO:0008006" key="8">
    <source>
        <dbReference type="Google" id="ProtNLM"/>
    </source>
</evidence>
<reference evidence="6 7" key="1">
    <citation type="submission" date="2024-02" db="EMBL/GenBank/DDBJ databases">
        <title>De novo assembly and annotation of 12 fungi associated with fruit tree decline syndrome in Ontario, Canada.</title>
        <authorList>
            <person name="Sulman M."/>
            <person name="Ellouze W."/>
            <person name="Ilyukhin E."/>
        </authorList>
    </citation>
    <scope>NUCLEOTIDE SEQUENCE [LARGE SCALE GENOMIC DNA]</scope>
    <source>
        <strain evidence="6 7">M97-236</strain>
    </source>
</reference>
<evidence type="ECO:0000256" key="3">
    <source>
        <dbReference type="ARBA" id="ARBA00023163"/>
    </source>
</evidence>
<evidence type="ECO:0000313" key="6">
    <source>
        <dbReference type="EMBL" id="KAL1596223.1"/>
    </source>
</evidence>
<evidence type="ECO:0000313" key="7">
    <source>
        <dbReference type="Proteomes" id="UP001521222"/>
    </source>
</evidence>
<gene>
    <name evidence="6" type="ORF">SLS59_007922</name>
</gene>
<dbReference type="Proteomes" id="UP001521222">
    <property type="component" value="Unassembled WGS sequence"/>
</dbReference>
<keyword evidence="4" id="KW-0539">Nucleus</keyword>
<keyword evidence="2" id="KW-0805">Transcription regulation</keyword>
<feature type="region of interest" description="Disordered" evidence="5">
    <location>
        <begin position="116"/>
        <end position="141"/>
    </location>
</feature>
<feature type="compositionally biased region" description="Polar residues" evidence="5">
    <location>
        <begin position="121"/>
        <end position="134"/>
    </location>
</feature>
<sequence>MATTVQPNDMNMANAGTLPFSSIPDLDPPLALTKPTAARKPRIDVEPLYAAVKSAVSDADWTTYKTGLTQFFLGNLNQEELSFKLAKILNTAALEHAHNSLIAGIFANAHRDPPEPGIASWVSSTDKPSSSTVKGQGDESEKRLKYEVMQLSRRERKRLKTIPAADAVAAQDGMGGAGLGAMGPVNELVEMKMGKQPEIGPVGPAGGYKTNWDLEIRKRYTAPLFSETHEFPTSSSIAARLLPSCYEFGLPQGHTPDCPDLMNLATETYIKEALASLLGKVAVNGNGYVRTGAFKKRVEREERLAERGEAVRDGKGELPIEAEERRKRKLLCMEDLRLALQLGDGYLGQTPIIAGTIANGTFLDVPGIEDIYPSAQKKKGRANGIVNGIGQDKSGLAKWLGEGISVDLKVDGEPEKMQVDGDDEMANWMGGSVGDAGDLDSALDDVLNLGDL</sequence>
<organism evidence="6 7">
    <name type="scientific">Nothophoma quercina</name>
    <dbReference type="NCBI Taxonomy" id="749835"/>
    <lineage>
        <taxon>Eukaryota</taxon>
        <taxon>Fungi</taxon>
        <taxon>Dikarya</taxon>
        <taxon>Ascomycota</taxon>
        <taxon>Pezizomycotina</taxon>
        <taxon>Dothideomycetes</taxon>
        <taxon>Pleosporomycetidae</taxon>
        <taxon>Pleosporales</taxon>
        <taxon>Pleosporineae</taxon>
        <taxon>Didymellaceae</taxon>
        <taxon>Nothophoma</taxon>
    </lineage>
</organism>
<name>A0ABR3QW36_9PLEO</name>
<dbReference type="Pfam" id="PF12767">
    <property type="entry name" value="SAGA-Tad1"/>
    <property type="match status" value="1"/>
</dbReference>
<protein>
    <recommendedName>
        <fullName evidence="8">Transcriptional co-activator</fullName>
    </recommendedName>
</protein>
<dbReference type="PANTHER" id="PTHR21277">
    <property type="entry name" value="TRANSCRIPTIONAL ADAPTER 1"/>
    <property type="match status" value="1"/>
</dbReference>
<dbReference type="EMBL" id="JAKIXB020000029">
    <property type="protein sequence ID" value="KAL1596223.1"/>
    <property type="molecule type" value="Genomic_DNA"/>
</dbReference>
<comment type="caution">
    <text evidence="6">The sequence shown here is derived from an EMBL/GenBank/DDBJ whole genome shotgun (WGS) entry which is preliminary data.</text>
</comment>
<evidence type="ECO:0000256" key="4">
    <source>
        <dbReference type="ARBA" id="ARBA00023242"/>
    </source>
</evidence>
<evidence type="ECO:0000256" key="5">
    <source>
        <dbReference type="SAM" id="MobiDB-lite"/>
    </source>
</evidence>
<evidence type="ECO:0000256" key="1">
    <source>
        <dbReference type="ARBA" id="ARBA00004123"/>
    </source>
</evidence>
<dbReference type="InterPro" id="IPR024738">
    <property type="entry name" value="Hfi1/Tada1"/>
</dbReference>
<dbReference type="PANTHER" id="PTHR21277:SF5">
    <property type="entry name" value="TRANSCRIPTIONAL ADAPTER 1"/>
    <property type="match status" value="1"/>
</dbReference>
<proteinExistence type="predicted"/>
<comment type="subcellular location">
    <subcellularLocation>
        <location evidence="1">Nucleus</location>
    </subcellularLocation>
</comment>
<keyword evidence="3" id="KW-0804">Transcription</keyword>
<keyword evidence="7" id="KW-1185">Reference proteome</keyword>